<evidence type="ECO:0000313" key="4">
    <source>
        <dbReference type="Proteomes" id="UP001321475"/>
    </source>
</evidence>
<dbReference type="CDD" id="cd02947">
    <property type="entry name" value="TRX_family"/>
    <property type="match status" value="1"/>
</dbReference>
<name>A0ABM8G353_9CELL</name>
<organism evidence="3 4">
    <name type="scientific">Paraoerskovia sediminicola</name>
    <dbReference type="NCBI Taxonomy" id="1138587"/>
    <lineage>
        <taxon>Bacteria</taxon>
        <taxon>Bacillati</taxon>
        <taxon>Actinomycetota</taxon>
        <taxon>Actinomycetes</taxon>
        <taxon>Micrococcales</taxon>
        <taxon>Cellulomonadaceae</taxon>
        <taxon>Paraoerskovia</taxon>
    </lineage>
</organism>
<feature type="region of interest" description="Disordered" evidence="1">
    <location>
        <begin position="166"/>
        <end position="187"/>
    </location>
</feature>
<proteinExistence type="predicted"/>
<dbReference type="Pfam" id="PF00085">
    <property type="entry name" value="Thioredoxin"/>
    <property type="match status" value="1"/>
</dbReference>
<keyword evidence="4" id="KW-1185">Reference proteome</keyword>
<sequence>MTARVLVLVAVVVLTLALGAWWRSRQGAVRRVPGAAGSAAGGAQDAAHSGAAGAFGGGDSSAAPWRDAGVRIDGPTFVQLSSEICTACRSTARVLRGIVEDRPALRHVELDVAEHPGLVRELGVLRTPTVLVVSAGGHVVARTSGATNRRQALDALAALPAREHAAADLGGPTGVRHPDHTESPERR</sequence>
<protein>
    <recommendedName>
        <fullName evidence="2">Thioredoxin domain-containing protein</fullName>
    </recommendedName>
</protein>
<dbReference type="EMBL" id="AP027729">
    <property type="protein sequence ID" value="BDZ42561.1"/>
    <property type="molecule type" value="Genomic_DNA"/>
</dbReference>
<evidence type="ECO:0000259" key="2">
    <source>
        <dbReference type="Pfam" id="PF00085"/>
    </source>
</evidence>
<dbReference type="InterPro" id="IPR013766">
    <property type="entry name" value="Thioredoxin_domain"/>
</dbReference>
<accession>A0ABM8G353</accession>
<gene>
    <name evidence="3" type="ORF">GCM10025865_18600</name>
</gene>
<reference evidence="4" key="1">
    <citation type="journal article" date="2019" name="Int. J. Syst. Evol. Microbiol.">
        <title>The Global Catalogue of Microorganisms (GCM) 10K type strain sequencing project: providing services to taxonomists for standard genome sequencing and annotation.</title>
        <authorList>
            <consortium name="The Broad Institute Genomics Platform"/>
            <consortium name="The Broad Institute Genome Sequencing Center for Infectious Disease"/>
            <person name="Wu L."/>
            <person name="Ma J."/>
        </authorList>
    </citation>
    <scope>NUCLEOTIDE SEQUENCE [LARGE SCALE GENOMIC DNA]</scope>
    <source>
        <strain evidence="4">NBRC 108565</strain>
    </source>
</reference>
<feature type="domain" description="Thioredoxin" evidence="2">
    <location>
        <begin position="73"/>
        <end position="151"/>
    </location>
</feature>
<evidence type="ECO:0000256" key="1">
    <source>
        <dbReference type="SAM" id="MobiDB-lite"/>
    </source>
</evidence>
<dbReference type="RefSeq" id="WP_286217024.1">
    <property type="nucleotide sequence ID" value="NZ_AP027729.1"/>
</dbReference>
<dbReference type="SUPFAM" id="SSF52833">
    <property type="entry name" value="Thioredoxin-like"/>
    <property type="match status" value="1"/>
</dbReference>
<evidence type="ECO:0000313" key="3">
    <source>
        <dbReference type="EMBL" id="BDZ42561.1"/>
    </source>
</evidence>
<dbReference type="InterPro" id="IPR036249">
    <property type="entry name" value="Thioredoxin-like_sf"/>
</dbReference>
<feature type="compositionally biased region" description="Basic and acidic residues" evidence="1">
    <location>
        <begin position="176"/>
        <end position="187"/>
    </location>
</feature>
<dbReference type="Gene3D" id="3.40.30.10">
    <property type="entry name" value="Glutaredoxin"/>
    <property type="match status" value="1"/>
</dbReference>
<dbReference type="Proteomes" id="UP001321475">
    <property type="component" value="Chromosome"/>
</dbReference>